<name>A0A7S1A9E6_NOCSC</name>
<dbReference type="InterPro" id="IPR043928">
    <property type="entry name" value="DNVP"/>
</dbReference>
<sequence>MALKAVRAVKAVKAVKASSKAKPTPRVSKVARGRYAKVLVLRGRKERTAGGLKADNLFKNKRGKVVSKKASAAGQRQYRNIEAWVEAHMSARAALRVTGFAPLNGRTLTGKALYVKTRALYAASRQGR</sequence>
<dbReference type="AlphaFoldDB" id="A0A7S1A9E6"/>
<evidence type="ECO:0000313" key="1">
    <source>
        <dbReference type="EMBL" id="CAD8846751.1"/>
    </source>
</evidence>
<organism evidence="1">
    <name type="scientific">Noctiluca scintillans</name>
    <name type="common">Sea sparkle</name>
    <name type="synonym">Red tide dinoflagellate</name>
    <dbReference type="NCBI Taxonomy" id="2966"/>
    <lineage>
        <taxon>Eukaryota</taxon>
        <taxon>Sar</taxon>
        <taxon>Alveolata</taxon>
        <taxon>Dinophyceae</taxon>
        <taxon>Noctilucales</taxon>
        <taxon>Noctilucaceae</taxon>
        <taxon>Noctiluca</taxon>
    </lineage>
</organism>
<dbReference type="EMBL" id="HBFQ01029945">
    <property type="protein sequence ID" value="CAD8846751.1"/>
    <property type="molecule type" value="Transcribed_RNA"/>
</dbReference>
<dbReference type="GO" id="GO:0003677">
    <property type="term" value="F:DNA binding"/>
    <property type="evidence" value="ECO:0007669"/>
    <property type="project" value="InterPro"/>
</dbReference>
<proteinExistence type="predicted"/>
<protein>
    <submittedName>
        <fullName evidence="1">Uncharacterized protein</fullName>
    </submittedName>
</protein>
<accession>A0A7S1A9E6</accession>
<dbReference type="GO" id="GO:0051276">
    <property type="term" value="P:chromosome organization"/>
    <property type="evidence" value="ECO:0007669"/>
    <property type="project" value="InterPro"/>
</dbReference>
<gene>
    <name evidence="1" type="ORF">NSCI0253_LOCUS21101</name>
</gene>
<dbReference type="Pfam" id="PF19060">
    <property type="entry name" value="DVNP"/>
    <property type="match status" value="1"/>
</dbReference>
<reference evidence="1" key="1">
    <citation type="submission" date="2021-01" db="EMBL/GenBank/DDBJ databases">
        <authorList>
            <person name="Corre E."/>
            <person name="Pelletier E."/>
            <person name="Niang G."/>
            <person name="Scheremetjew M."/>
            <person name="Finn R."/>
            <person name="Kale V."/>
            <person name="Holt S."/>
            <person name="Cochrane G."/>
            <person name="Meng A."/>
            <person name="Brown T."/>
            <person name="Cohen L."/>
        </authorList>
    </citation>
    <scope>NUCLEOTIDE SEQUENCE</scope>
</reference>